<evidence type="ECO:0000313" key="2">
    <source>
        <dbReference type="EMBL" id="SVA54434.1"/>
    </source>
</evidence>
<sequence>MKIFLEKWNFFIRISSIIYTWGFIVFIKFIPYEIYYGIKFNSKTLFSLSSNELDVSKIEKEHSTEYIPTPFYIAHKIFFRLQNKLIDSEFVDFGCGAGRIMMFVSHFKPKKIIGIEFSKKLCECAISNLNLHFSKYPHFECEWYVEHCNAINYQIGNNENIFFLYDPFNANTMEQIVNNILISLNNLPREIFIIYVSPIHKNVLIEKGFSTIISEINQHNKGFIILTNNK</sequence>
<keyword evidence="1" id="KW-0472">Membrane</keyword>
<dbReference type="CDD" id="cd02440">
    <property type="entry name" value="AdoMet_MTases"/>
    <property type="match status" value="1"/>
</dbReference>
<dbReference type="InterPro" id="IPR029063">
    <property type="entry name" value="SAM-dependent_MTases_sf"/>
</dbReference>
<dbReference type="SUPFAM" id="SSF53335">
    <property type="entry name" value="S-adenosyl-L-methionine-dependent methyltransferases"/>
    <property type="match status" value="1"/>
</dbReference>
<reference evidence="2" key="1">
    <citation type="submission" date="2018-05" db="EMBL/GenBank/DDBJ databases">
        <authorList>
            <person name="Lanie J.A."/>
            <person name="Ng W.-L."/>
            <person name="Kazmierczak K.M."/>
            <person name="Andrzejewski T.M."/>
            <person name="Davidsen T.M."/>
            <person name="Wayne K.J."/>
            <person name="Tettelin H."/>
            <person name="Glass J.I."/>
            <person name="Rusch D."/>
            <person name="Podicherti R."/>
            <person name="Tsui H.-C.T."/>
            <person name="Winkler M.E."/>
        </authorList>
    </citation>
    <scope>NUCLEOTIDE SEQUENCE</scope>
</reference>
<organism evidence="2">
    <name type="scientific">marine metagenome</name>
    <dbReference type="NCBI Taxonomy" id="408172"/>
    <lineage>
        <taxon>unclassified sequences</taxon>
        <taxon>metagenomes</taxon>
        <taxon>ecological metagenomes</taxon>
    </lineage>
</organism>
<gene>
    <name evidence="2" type="ORF">METZ01_LOCUS107288</name>
</gene>
<keyword evidence="1" id="KW-0812">Transmembrane</keyword>
<dbReference type="AlphaFoldDB" id="A0A381WPK5"/>
<evidence type="ECO:0000256" key="1">
    <source>
        <dbReference type="SAM" id="Phobius"/>
    </source>
</evidence>
<evidence type="ECO:0008006" key="3">
    <source>
        <dbReference type="Google" id="ProtNLM"/>
    </source>
</evidence>
<proteinExistence type="predicted"/>
<name>A0A381WPK5_9ZZZZ</name>
<keyword evidence="1" id="KW-1133">Transmembrane helix</keyword>
<dbReference type="EMBL" id="UINC01012467">
    <property type="protein sequence ID" value="SVA54434.1"/>
    <property type="molecule type" value="Genomic_DNA"/>
</dbReference>
<feature type="transmembrane region" description="Helical" evidence="1">
    <location>
        <begin position="12"/>
        <end position="30"/>
    </location>
</feature>
<dbReference type="Gene3D" id="3.40.50.150">
    <property type="entry name" value="Vaccinia Virus protein VP39"/>
    <property type="match status" value="1"/>
</dbReference>
<protein>
    <recommendedName>
        <fullName evidence="3">DOT1 domain-containing protein</fullName>
    </recommendedName>
</protein>
<accession>A0A381WPK5</accession>